<keyword evidence="2" id="KW-0812">Transmembrane</keyword>
<sequence length="482" mass="50467">MSPSRLYDVFLRLPPATAILLLSALFATTEGHALPRQTKTAEYYELNVSAWQPLPTEAPISPLELLRRQEENTICGYLGGDSALPATCSAGSHCVLDSDNGVVGCCPNGGTCTTGVFTGCVDYNSGAQTEANPYVYTCQGSDVCYKNEFDGGYFQYGCGTASDLATTVQTTASGITNSLTLDRSSVALTGSPTSLSEPTSINPSTGTRSYTRSTSSSKSSTLSSESSSSSTSSSTSTISSPSSSSQASSTNPPTSSGTTDAGSLTSSPSPTVAPATGQHFNRTGAIVGGTVGGVVVLIALAATLIFCLRKRRGNNRQGPGPAPGPAPTTEYLSPMRSHGAAFAPLPTWQEDESQQHYAPSNYSYPSSFNGYQQQDVGNVTSVSVGAGAAQLPRYNPAHVAGVGRGLAPVEEESIPDNTREIDEFSNGYNNAMGRINDEDIRPLTEDEAESRTGSESGSPSRGGGNRPLWQQNRRQSRNLMWM</sequence>
<evidence type="ECO:0000313" key="4">
    <source>
        <dbReference type="Proteomes" id="UP000193689"/>
    </source>
</evidence>
<feature type="compositionally biased region" description="Polar residues" evidence="1">
    <location>
        <begin position="260"/>
        <end position="270"/>
    </location>
</feature>
<organism evidence="3 4">
    <name type="scientific">Pseudomassariella vexata</name>
    <dbReference type="NCBI Taxonomy" id="1141098"/>
    <lineage>
        <taxon>Eukaryota</taxon>
        <taxon>Fungi</taxon>
        <taxon>Dikarya</taxon>
        <taxon>Ascomycota</taxon>
        <taxon>Pezizomycotina</taxon>
        <taxon>Sordariomycetes</taxon>
        <taxon>Xylariomycetidae</taxon>
        <taxon>Amphisphaeriales</taxon>
        <taxon>Pseudomassariaceae</taxon>
        <taxon>Pseudomassariella</taxon>
    </lineage>
</organism>
<feature type="compositionally biased region" description="Polar residues" evidence="1">
    <location>
        <begin position="188"/>
        <end position="202"/>
    </location>
</feature>
<feature type="region of interest" description="Disordered" evidence="1">
    <location>
        <begin position="188"/>
        <end position="276"/>
    </location>
</feature>
<evidence type="ECO:0000256" key="1">
    <source>
        <dbReference type="SAM" id="MobiDB-lite"/>
    </source>
</evidence>
<keyword evidence="2" id="KW-1133">Transmembrane helix</keyword>
<evidence type="ECO:0000313" key="3">
    <source>
        <dbReference type="EMBL" id="ORY65167.1"/>
    </source>
</evidence>
<comment type="caution">
    <text evidence="3">The sequence shown here is derived from an EMBL/GenBank/DDBJ whole genome shotgun (WGS) entry which is preliminary data.</text>
</comment>
<feature type="region of interest" description="Disordered" evidence="1">
    <location>
        <begin position="408"/>
        <end position="482"/>
    </location>
</feature>
<dbReference type="EMBL" id="MCFJ01000006">
    <property type="protein sequence ID" value="ORY65167.1"/>
    <property type="molecule type" value="Genomic_DNA"/>
</dbReference>
<gene>
    <name evidence="3" type="ORF">BCR38DRAFT_457396</name>
</gene>
<keyword evidence="4" id="KW-1185">Reference proteome</keyword>
<name>A0A1Y2E110_9PEZI</name>
<dbReference type="Proteomes" id="UP000193689">
    <property type="component" value="Unassembled WGS sequence"/>
</dbReference>
<dbReference type="RefSeq" id="XP_040716319.1">
    <property type="nucleotide sequence ID" value="XM_040862038.1"/>
</dbReference>
<dbReference type="GeneID" id="63778250"/>
<evidence type="ECO:0000256" key="2">
    <source>
        <dbReference type="SAM" id="Phobius"/>
    </source>
</evidence>
<dbReference type="STRING" id="1141098.A0A1Y2E110"/>
<proteinExistence type="predicted"/>
<dbReference type="InParanoid" id="A0A1Y2E110"/>
<accession>A0A1Y2E110</accession>
<feature type="transmembrane region" description="Helical" evidence="2">
    <location>
        <begin position="285"/>
        <end position="308"/>
    </location>
</feature>
<feature type="compositionally biased region" description="Basic and acidic residues" evidence="1">
    <location>
        <begin position="435"/>
        <end position="452"/>
    </location>
</feature>
<dbReference type="OrthoDB" id="5386093at2759"/>
<dbReference type="AlphaFoldDB" id="A0A1Y2E110"/>
<feature type="compositionally biased region" description="Low complexity" evidence="1">
    <location>
        <begin position="203"/>
        <end position="259"/>
    </location>
</feature>
<reference evidence="3 4" key="1">
    <citation type="submission" date="2016-07" db="EMBL/GenBank/DDBJ databases">
        <title>Pervasive Adenine N6-methylation of Active Genes in Fungi.</title>
        <authorList>
            <consortium name="DOE Joint Genome Institute"/>
            <person name="Mondo S.J."/>
            <person name="Dannebaum R.O."/>
            <person name="Kuo R.C."/>
            <person name="Labutti K."/>
            <person name="Haridas S."/>
            <person name="Kuo A."/>
            <person name="Salamov A."/>
            <person name="Ahrendt S.R."/>
            <person name="Lipzen A."/>
            <person name="Sullivan W."/>
            <person name="Andreopoulos W.B."/>
            <person name="Clum A."/>
            <person name="Lindquist E."/>
            <person name="Daum C."/>
            <person name="Ramamoorthy G.K."/>
            <person name="Gryganskyi A."/>
            <person name="Culley D."/>
            <person name="Magnuson J.K."/>
            <person name="James T.Y."/>
            <person name="O'Malley M.A."/>
            <person name="Stajich J.E."/>
            <person name="Spatafora J.W."/>
            <person name="Visel A."/>
            <person name="Grigoriev I.V."/>
        </authorList>
    </citation>
    <scope>NUCLEOTIDE SEQUENCE [LARGE SCALE GENOMIC DNA]</scope>
    <source>
        <strain evidence="3 4">CBS 129021</strain>
    </source>
</reference>
<protein>
    <submittedName>
        <fullName evidence="3">Uncharacterized protein</fullName>
    </submittedName>
</protein>
<keyword evidence="2" id="KW-0472">Membrane</keyword>